<dbReference type="Proteomes" id="UP001596434">
    <property type="component" value="Unassembled WGS sequence"/>
</dbReference>
<evidence type="ECO:0000313" key="1">
    <source>
        <dbReference type="EMBL" id="MFC7253912.1"/>
    </source>
</evidence>
<proteinExistence type="predicted"/>
<accession>A0ABD5ZUM1</accession>
<reference evidence="1 2" key="1">
    <citation type="journal article" date="2019" name="Int. J. Syst. Evol. Microbiol.">
        <title>The Global Catalogue of Microorganisms (GCM) 10K type strain sequencing project: providing services to taxonomists for standard genome sequencing and annotation.</title>
        <authorList>
            <consortium name="The Broad Institute Genomics Platform"/>
            <consortium name="The Broad Institute Genome Sequencing Center for Infectious Disease"/>
            <person name="Wu L."/>
            <person name="Ma J."/>
        </authorList>
    </citation>
    <scope>NUCLEOTIDE SEQUENCE [LARGE SCALE GENOMIC DNA]</scope>
    <source>
        <strain evidence="1 2">GX21</strain>
    </source>
</reference>
<name>A0ABD5ZUM1_9EURY</name>
<sequence length="125" mass="13340">MRPITRRAIAGFAVVVLALLALGALPSLLGSGEPYYLTATPTDADGPAVNVTGLSERRYPYLTEAIDSGRSAPYRRGPVGLKETFSHSPFDERQGLVARNPDARLNGGIVVVDGDDRYLVEVGRA</sequence>
<protein>
    <submittedName>
        <fullName evidence="1">Uncharacterized protein</fullName>
    </submittedName>
</protein>
<keyword evidence="2" id="KW-1185">Reference proteome</keyword>
<gene>
    <name evidence="1" type="ORF">ACFQKE_01085</name>
</gene>
<organism evidence="1 2">
    <name type="scientific">Haloplanus litoreus</name>
    <dbReference type="NCBI Taxonomy" id="767515"/>
    <lineage>
        <taxon>Archaea</taxon>
        <taxon>Methanobacteriati</taxon>
        <taxon>Methanobacteriota</taxon>
        <taxon>Stenosarchaea group</taxon>
        <taxon>Halobacteria</taxon>
        <taxon>Halobacteriales</taxon>
        <taxon>Haloferacaceae</taxon>
        <taxon>Haloplanus</taxon>
    </lineage>
</organism>
<dbReference type="RefSeq" id="WP_379702024.1">
    <property type="nucleotide sequence ID" value="NZ_JBHTAT010000001.1"/>
</dbReference>
<dbReference type="AlphaFoldDB" id="A0ABD5ZUM1"/>
<evidence type="ECO:0000313" key="2">
    <source>
        <dbReference type="Proteomes" id="UP001596434"/>
    </source>
</evidence>
<dbReference type="EMBL" id="JBHTAT010000001">
    <property type="protein sequence ID" value="MFC7253912.1"/>
    <property type="molecule type" value="Genomic_DNA"/>
</dbReference>
<dbReference type="GeneID" id="96952202"/>
<comment type="caution">
    <text evidence="1">The sequence shown here is derived from an EMBL/GenBank/DDBJ whole genome shotgun (WGS) entry which is preliminary data.</text>
</comment>